<dbReference type="Proteomes" id="UP000800035">
    <property type="component" value="Unassembled WGS sequence"/>
</dbReference>
<protein>
    <recommendedName>
        <fullName evidence="4">Serine hydrolase domain-containing protein</fullName>
    </recommendedName>
</protein>
<gene>
    <name evidence="5" type="ORF">CC80DRAFT_30132</name>
</gene>
<dbReference type="InterPro" id="IPR029058">
    <property type="entry name" value="AB_hydrolase_fold"/>
</dbReference>
<keyword evidence="6" id="KW-1185">Reference proteome</keyword>
<dbReference type="OrthoDB" id="414698at2759"/>
<proteinExistence type="inferred from homology"/>
<keyword evidence="2" id="KW-0378">Hydrolase</keyword>
<comment type="similarity">
    <text evidence="1">Belongs to the LovG family.</text>
</comment>
<accession>A0A6A5TZS4</accession>
<dbReference type="GO" id="GO:0005737">
    <property type="term" value="C:cytoplasm"/>
    <property type="evidence" value="ECO:0007669"/>
    <property type="project" value="TreeGrafter"/>
</dbReference>
<evidence type="ECO:0000313" key="6">
    <source>
        <dbReference type="Proteomes" id="UP000800035"/>
    </source>
</evidence>
<dbReference type="EMBL" id="ML976987">
    <property type="protein sequence ID" value="KAF1958393.1"/>
    <property type="molecule type" value="Genomic_DNA"/>
</dbReference>
<evidence type="ECO:0000256" key="3">
    <source>
        <dbReference type="SAM" id="MobiDB-lite"/>
    </source>
</evidence>
<feature type="region of interest" description="Disordered" evidence="3">
    <location>
        <begin position="1"/>
        <end position="30"/>
    </location>
</feature>
<dbReference type="InterPro" id="IPR005645">
    <property type="entry name" value="FSH-like_dom"/>
</dbReference>
<dbReference type="GO" id="GO:0016787">
    <property type="term" value="F:hydrolase activity"/>
    <property type="evidence" value="ECO:0007669"/>
    <property type="project" value="UniProtKB-KW"/>
</dbReference>
<dbReference type="GO" id="GO:0044550">
    <property type="term" value="P:secondary metabolite biosynthetic process"/>
    <property type="evidence" value="ECO:0007669"/>
    <property type="project" value="TreeGrafter"/>
</dbReference>
<dbReference type="InterPro" id="IPR050593">
    <property type="entry name" value="LovG"/>
</dbReference>
<dbReference type="PANTHER" id="PTHR48070:SF3">
    <property type="entry name" value="ESTERASE DBAE-RELATED"/>
    <property type="match status" value="1"/>
</dbReference>
<evidence type="ECO:0000259" key="4">
    <source>
        <dbReference type="Pfam" id="PF03959"/>
    </source>
</evidence>
<evidence type="ECO:0000313" key="5">
    <source>
        <dbReference type="EMBL" id="KAF1958393.1"/>
    </source>
</evidence>
<evidence type="ECO:0000256" key="2">
    <source>
        <dbReference type="ARBA" id="ARBA00022801"/>
    </source>
</evidence>
<feature type="domain" description="Serine hydrolase" evidence="4">
    <location>
        <begin position="28"/>
        <end position="218"/>
    </location>
</feature>
<dbReference type="SUPFAM" id="SSF53474">
    <property type="entry name" value="alpha/beta-Hydrolases"/>
    <property type="match status" value="1"/>
</dbReference>
<dbReference type="PANTHER" id="PTHR48070">
    <property type="entry name" value="ESTERASE OVCA2"/>
    <property type="match status" value="1"/>
</dbReference>
<feature type="compositionally biased region" description="Polar residues" evidence="3">
    <location>
        <begin position="1"/>
        <end position="20"/>
    </location>
</feature>
<organism evidence="5 6">
    <name type="scientific">Byssothecium circinans</name>
    <dbReference type="NCBI Taxonomy" id="147558"/>
    <lineage>
        <taxon>Eukaryota</taxon>
        <taxon>Fungi</taxon>
        <taxon>Dikarya</taxon>
        <taxon>Ascomycota</taxon>
        <taxon>Pezizomycotina</taxon>
        <taxon>Dothideomycetes</taxon>
        <taxon>Pleosporomycetidae</taxon>
        <taxon>Pleosporales</taxon>
        <taxon>Massarineae</taxon>
        <taxon>Massarinaceae</taxon>
        <taxon>Byssothecium</taxon>
    </lineage>
</organism>
<reference evidence="5" key="1">
    <citation type="journal article" date="2020" name="Stud. Mycol.">
        <title>101 Dothideomycetes genomes: a test case for predicting lifestyles and emergence of pathogens.</title>
        <authorList>
            <person name="Haridas S."/>
            <person name="Albert R."/>
            <person name="Binder M."/>
            <person name="Bloem J."/>
            <person name="Labutti K."/>
            <person name="Salamov A."/>
            <person name="Andreopoulos B."/>
            <person name="Baker S."/>
            <person name="Barry K."/>
            <person name="Bills G."/>
            <person name="Bluhm B."/>
            <person name="Cannon C."/>
            <person name="Castanera R."/>
            <person name="Culley D."/>
            <person name="Daum C."/>
            <person name="Ezra D."/>
            <person name="Gonzalez J."/>
            <person name="Henrissat B."/>
            <person name="Kuo A."/>
            <person name="Liang C."/>
            <person name="Lipzen A."/>
            <person name="Lutzoni F."/>
            <person name="Magnuson J."/>
            <person name="Mondo S."/>
            <person name="Nolan M."/>
            <person name="Ohm R."/>
            <person name="Pangilinan J."/>
            <person name="Park H.-J."/>
            <person name="Ramirez L."/>
            <person name="Alfaro M."/>
            <person name="Sun H."/>
            <person name="Tritt A."/>
            <person name="Yoshinaga Y."/>
            <person name="Zwiers L.-H."/>
            <person name="Turgeon B."/>
            <person name="Goodwin S."/>
            <person name="Spatafora J."/>
            <person name="Crous P."/>
            <person name="Grigoriev I."/>
        </authorList>
    </citation>
    <scope>NUCLEOTIDE SEQUENCE</scope>
    <source>
        <strain evidence="5">CBS 675.92</strain>
    </source>
</reference>
<dbReference type="Gene3D" id="3.40.50.1820">
    <property type="entry name" value="alpha/beta hydrolase"/>
    <property type="match status" value="1"/>
</dbReference>
<sequence length="295" mass="30141">MSASSTPASVTRSGTPQPSDGSGGGGVKPTLLAFHGSGSNATIHTIQMARLSRLLKPHFDIISLDAPYPSPAGPGILPFFEGCGPYHRWIPPSETLSIAAMRSGSGSSTLPPEVEDLVHSTITSVAEKGSRVVGLLGFSQGTRVVAGLLKAAEIVQARAPGDAALAWLDFRFAVSVCGSYPPPLVPGAAKALVEGEGGGVLAEKIKVPTLHVQGEKDEWDWAGKLLVEGSFDVGGDAGTGTGTGRGSEVLRLDMGHHYPVKAEDSKKIADWVLSVWKDVGGEGGDVAAAGAGASS</sequence>
<dbReference type="GO" id="GO:0005634">
    <property type="term" value="C:nucleus"/>
    <property type="evidence" value="ECO:0007669"/>
    <property type="project" value="TreeGrafter"/>
</dbReference>
<dbReference type="AlphaFoldDB" id="A0A6A5TZS4"/>
<dbReference type="Pfam" id="PF03959">
    <property type="entry name" value="FSH1"/>
    <property type="match status" value="1"/>
</dbReference>
<name>A0A6A5TZS4_9PLEO</name>
<evidence type="ECO:0000256" key="1">
    <source>
        <dbReference type="ARBA" id="ARBA00005863"/>
    </source>
</evidence>